<dbReference type="SMART" id="SM00091">
    <property type="entry name" value="PAS"/>
    <property type="match status" value="2"/>
</dbReference>
<evidence type="ECO:0000313" key="3">
    <source>
        <dbReference type="EMBL" id="SQD93085.1"/>
    </source>
</evidence>
<dbReference type="InterPro" id="IPR013767">
    <property type="entry name" value="PAS_fold"/>
</dbReference>
<dbReference type="GO" id="GO:0006355">
    <property type="term" value="P:regulation of DNA-templated transcription"/>
    <property type="evidence" value="ECO:0007669"/>
    <property type="project" value="InterPro"/>
</dbReference>
<evidence type="ECO:0000259" key="1">
    <source>
        <dbReference type="PROSITE" id="PS50112"/>
    </source>
</evidence>
<dbReference type="SMART" id="SM00065">
    <property type="entry name" value="GAF"/>
    <property type="match status" value="6"/>
</dbReference>
<protein>
    <submittedName>
        <fullName evidence="3">Multi-sensor signal transduction histidine kinase (Modular protein)</fullName>
    </submittedName>
</protein>
<gene>
    <name evidence="3" type="ORF">BARAN1_1061</name>
</gene>
<dbReference type="Pfam" id="PF01590">
    <property type="entry name" value="GAF"/>
    <property type="match status" value="2"/>
</dbReference>
<dbReference type="Gene3D" id="3.30.70.270">
    <property type="match status" value="1"/>
</dbReference>
<dbReference type="NCBIfam" id="TIGR00229">
    <property type="entry name" value="sensory_box"/>
    <property type="match status" value="1"/>
</dbReference>
<feature type="domain" description="GGDEF" evidence="2">
    <location>
        <begin position="1329"/>
        <end position="1457"/>
    </location>
</feature>
<dbReference type="InterPro" id="IPR003018">
    <property type="entry name" value="GAF"/>
</dbReference>
<dbReference type="InterPro" id="IPR050469">
    <property type="entry name" value="Diguanylate_Cyclase"/>
</dbReference>
<dbReference type="GO" id="GO:0052621">
    <property type="term" value="F:diguanylate cyclase activity"/>
    <property type="evidence" value="ECO:0007669"/>
    <property type="project" value="TreeGrafter"/>
</dbReference>
<dbReference type="CDD" id="cd00130">
    <property type="entry name" value="PAS"/>
    <property type="match status" value="1"/>
</dbReference>
<dbReference type="InterPro" id="IPR035965">
    <property type="entry name" value="PAS-like_dom_sf"/>
</dbReference>
<reference evidence="4" key="1">
    <citation type="submission" date="2018-05" db="EMBL/GenBank/DDBJ databases">
        <authorList>
            <person name="Hao L."/>
        </authorList>
    </citation>
    <scope>NUCLEOTIDE SEQUENCE [LARGE SCALE GENOMIC DNA]</scope>
</reference>
<dbReference type="InterPro" id="IPR043128">
    <property type="entry name" value="Rev_trsase/Diguanyl_cyclase"/>
</dbReference>
<feature type="domain" description="PAS" evidence="1">
    <location>
        <begin position="175"/>
        <end position="230"/>
    </location>
</feature>
<dbReference type="SUPFAM" id="SSF55073">
    <property type="entry name" value="Nucleotide cyclase"/>
    <property type="match status" value="1"/>
</dbReference>
<dbReference type="SUPFAM" id="SSF55781">
    <property type="entry name" value="GAF domain-like"/>
    <property type="match status" value="6"/>
</dbReference>
<dbReference type="SUPFAM" id="SSF55785">
    <property type="entry name" value="PYP-like sensor domain (PAS domain)"/>
    <property type="match status" value="2"/>
</dbReference>
<dbReference type="Gene3D" id="3.30.450.40">
    <property type="match status" value="6"/>
</dbReference>
<dbReference type="EMBL" id="LS483254">
    <property type="protein sequence ID" value="SQD93085.1"/>
    <property type="molecule type" value="Genomic_DNA"/>
</dbReference>
<keyword evidence="3" id="KW-0418">Kinase</keyword>
<dbReference type="Proteomes" id="UP000249818">
    <property type="component" value="Chromosome BARAN1"/>
</dbReference>
<dbReference type="Pfam" id="PF13185">
    <property type="entry name" value="GAF_2"/>
    <property type="match status" value="4"/>
</dbReference>
<dbReference type="PANTHER" id="PTHR45138">
    <property type="entry name" value="REGULATORY COMPONENTS OF SENSORY TRANSDUCTION SYSTEM"/>
    <property type="match status" value="1"/>
</dbReference>
<proteinExistence type="predicted"/>
<keyword evidence="3" id="KW-0808">Transferase</keyword>
<dbReference type="PROSITE" id="PS50112">
    <property type="entry name" value="PAS"/>
    <property type="match status" value="1"/>
</dbReference>
<organism evidence="3 4">
    <name type="scientific">Candidatus Bipolaricaulis anaerobius</name>
    <dbReference type="NCBI Taxonomy" id="2026885"/>
    <lineage>
        <taxon>Bacteria</taxon>
        <taxon>Candidatus Bipolaricaulota</taxon>
        <taxon>Candidatus Bipolaricaulia</taxon>
        <taxon>Candidatus Bipolaricaulales</taxon>
        <taxon>Candidatus Bipolaricaulaceae</taxon>
        <taxon>Candidatus Bipolaricaulis</taxon>
    </lineage>
</organism>
<dbReference type="Gene3D" id="3.30.450.20">
    <property type="entry name" value="PAS domain"/>
    <property type="match status" value="2"/>
</dbReference>
<dbReference type="RefSeq" id="WP_122031498.1">
    <property type="nucleotide sequence ID" value="NZ_LS483254.1"/>
</dbReference>
<evidence type="ECO:0000313" key="4">
    <source>
        <dbReference type="Proteomes" id="UP000249818"/>
    </source>
</evidence>
<dbReference type="InterPro" id="IPR029016">
    <property type="entry name" value="GAF-like_dom_sf"/>
</dbReference>
<dbReference type="OrthoDB" id="9814202at2"/>
<dbReference type="InterPro" id="IPR000014">
    <property type="entry name" value="PAS"/>
</dbReference>
<dbReference type="InterPro" id="IPR029787">
    <property type="entry name" value="Nucleotide_cyclase"/>
</dbReference>
<dbReference type="Pfam" id="PF00989">
    <property type="entry name" value="PAS"/>
    <property type="match status" value="1"/>
</dbReference>
<dbReference type="PANTHER" id="PTHR45138:SF9">
    <property type="entry name" value="DIGUANYLATE CYCLASE DGCM-RELATED"/>
    <property type="match status" value="1"/>
</dbReference>
<dbReference type="CDD" id="cd01949">
    <property type="entry name" value="GGDEF"/>
    <property type="match status" value="1"/>
</dbReference>
<keyword evidence="4" id="KW-1185">Reference proteome</keyword>
<name>A0A2X3MLR5_9BACT</name>
<dbReference type="InterPro" id="IPR000160">
    <property type="entry name" value="GGDEF_dom"/>
</dbReference>
<dbReference type="KEGG" id="bana:BARAN1_1061"/>
<accession>A0A2X3MLR5</accession>
<dbReference type="NCBIfam" id="TIGR00254">
    <property type="entry name" value="GGDEF"/>
    <property type="match status" value="1"/>
</dbReference>
<dbReference type="SMART" id="SM00267">
    <property type="entry name" value="GGDEF"/>
    <property type="match status" value="1"/>
</dbReference>
<dbReference type="Pfam" id="PF00990">
    <property type="entry name" value="GGDEF"/>
    <property type="match status" value="1"/>
</dbReference>
<evidence type="ECO:0000259" key="2">
    <source>
        <dbReference type="PROSITE" id="PS50887"/>
    </source>
</evidence>
<dbReference type="GO" id="GO:0016301">
    <property type="term" value="F:kinase activity"/>
    <property type="evidence" value="ECO:0007669"/>
    <property type="project" value="UniProtKB-KW"/>
</dbReference>
<sequence length="1457" mass="160684">MDHGHGAHLVEFLRALNSDPALPAVARTILEHALEILPQAQSATFLSLNDEEGVFEYQAAVGYDLGELSQLKLPQDRTIQHQLGLTSPAIIRDPQRLYRDLLPPPIARELDAFPVAAFITFPILVAGEVIAYFNVNSRDDPDAFSPADLDRLQGVWEEITLAVRRARERAALADSERRFRLLFERLADPVYITSLDGTILEANPAAERQTGYSRSELIGMNIMRDLAAEEPAITYDTANERLAHGEIVHFEEKKRRKDGTVFITDCAITLFEYKGKPATLSVNRDITDRKGLEQLLESRLTQLQALYRASILLSATLDRDKLVQDVVTLVQDATGADFANVLLFDEGGRPLRTLEPHGAPPIPLQIRERGLSAWIRETGQPVVIEEIRDDGTTDPPIRWPGRRQAPLQVSPVLIEGGIRSLAGIPIRGEGRVMGILYVHSYERRAFAGQVEFLTSLARQIAVALENASLYATLRESEAQWRLLFEESPVGIHVEDFSGVKTMLDALRGQGVSDLIAYVAENPDFLRACAEAMRLVHANRAALALYGARDQAQQVAHLRGKILTEPGAPFVQQLLAIWQGKTEATFLVVNPDVQGRAVHVQLKWRVFPGHEKTYDRVLVSLVDLTERVAAEEATARRDAVLGAVAFAAELFLRAQPLDEEIPGVLARLGEAIGVSRVYLFQDHRDAAGRRLASQKFEWVAPGISPQIGNPKLQGLPYLEGGLSRWEEAFSRGEPIAGPVREFPPAEQSVLRPQGILSLLAVPIFVATERWGFLGLDDCVREREWSEIEVEALRMAARTLGAAIERAKIVEDLQALNANLRGLYEVSVALGTSLDLESVFARVYEEIARLIPCDAFVLALVDAARREFRLAYAVEEGERLPEVVHPLDHEQSLTGWIVATKRPLLVRDFEAESDQLPAAPQLVGKDVRSWLGVPLLFQDEVLGALSVQSFAPGAYGEEDLRLLETISAPVATAIHNARTYAGLAVLEEKLRRVEAYSRRMKLARDKGELYSLVLELTGSVLGYRPCAILEPCGEELTVVAGHDEIAWAQGMRFGRNGRGITTAAFRSREPEYAADVSSDERYVIGDPTTHSELAVPIVLGERVFGILDVQTAAASGIPAEDRDLLNIVASELAVALAGLERLGQVEAVNERLAGLHGLVMRLSSCTTVEELCEVAAHEAVRILGFTTYTVSLVEGDWLVPQASVGVEGRPLRQGEGVAWQTLARGQTISGNLEDMPQARPVRPDLRSILSVPIGDFGVFQVVSTACDAFSAEDTLVAEIFAGHLQEEIRRIRVEEQLREQAIRDPLTGLYNRRTLVGVLEREIERAKRYGHPLTLVMADVDDFKSVNDRHGHLVGDAVLRRVAEVLRGSVRAGDYVFRYGGEEFVLVLPETGDGTGVLPRLQEAVRGISLPDVPGLSVSLSVGHAVWNPVRDGPTTVEALLRRADEVLYGMKRHRARRR</sequence>
<dbReference type="PROSITE" id="PS50887">
    <property type="entry name" value="GGDEF"/>
    <property type="match status" value="1"/>
</dbReference>
<dbReference type="FunFam" id="3.30.70.270:FF:000001">
    <property type="entry name" value="Diguanylate cyclase domain protein"/>
    <property type="match status" value="1"/>
</dbReference>